<protein>
    <submittedName>
        <fullName evidence="1">Uncharacterized protein</fullName>
    </submittedName>
</protein>
<reference evidence="1" key="1">
    <citation type="submission" date="2023-03" db="EMBL/GenBank/DDBJ databases">
        <title>Massive genome expansion in bonnet fungi (Mycena s.s.) driven by repeated elements and novel gene families across ecological guilds.</title>
        <authorList>
            <consortium name="Lawrence Berkeley National Laboratory"/>
            <person name="Harder C.B."/>
            <person name="Miyauchi S."/>
            <person name="Viragh M."/>
            <person name="Kuo A."/>
            <person name="Thoen E."/>
            <person name="Andreopoulos B."/>
            <person name="Lu D."/>
            <person name="Skrede I."/>
            <person name="Drula E."/>
            <person name="Henrissat B."/>
            <person name="Morin E."/>
            <person name="Kohler A."/>
            <person name="Barry K."/>
            <person name="LaButti K."/>
            <person name="Morin E."/>
            <person name="Salamov A."/>
            <person name="Lipzen A."/>
            <person name="Mereny Z."/>
            <person name="Hegedus B."/>
            <person name="Baldrian P."/>
            <person name="Stursova M."/>
            <person name="Weitz H."/>
            <person name="Taylor A."/>
            <person name="Grigoriev I.V."/>
            <person name="Nagy L.G."/>
            <person name="Martin F."/>
            <person name="Kauserud H."/>
        </authorList>
    </citation>
    <scope>NUCLEOTIDE SEQUENCE</scope>
    <source>
        <strain evidence="1">CBHHK002</strain>
    </source>
</reference>
<organism evidence="1 2">
    <name type="scientific">Mycena albidolilacea</name>
    <dbReference type="NCBI Taxonomy" id="1033008"/>
    <lineage>
        <taxon>Eukaryota</taxon>
        <taxon>Fungi</taxon>
        <taxon>Dikarya</taxon>
        <taxon>Basidiomycota</taxon>
        <taxon>Agaricomycotina</taxon>
        <taxon>Agaricomycetes</taxon>
        <taxon>Agaricomycetidae</taxon>
        <taxon>Agaricales</taxon>
        <taxon>Marasmiineae</taxon>
        <taxon>Mycenaceae</taxon>
        <taxon>Mycena</taxon>
    </lineage>
</organism>
<dbReference type="AlphaFoldDB" id="A0AAD7EP77"/>
<dbReference type="EMBL" id="JARIHO010000024">
    <property type="protein sequence ID" value="KAJ7342853.1"/>
    <property type="molecule type" value="Genomic_DNA"/>
</dbReference>
<proteinExistence type="predicted"/>
<dbReference type="Proteomes" id="UP001218218">
    <property type="component" value="Unassembled WGS sequence"/>
</dbReference>
<comment type="caution">
    <text evidence="1">The sequence shown here is derived from an EMBL/GenBank/DDBJ whole genome shotgun (WGS) entry which is preliminary data.</text>
</comment>
<accession>A0AAD7EP77</accession>
<keyword evidence="2" id="KW-1185">Reference proteome</keyword>
<name>A0AAD7EP77_9AGAR</name>
<evidence type="ECO:0000313" key="1">
    <source>
        <dbReference type="EMBL" id="KAJ7342853.1"/>
    </source>
</evidence>
<evidence type="ECO:0000313" key="2">
    <source>
        <dbReference type="Proteomes" id="UP001218218"/>
    </source>
</evidence>
<sequence length="199" mass="20932">MCAGAGAGACGGGFRGGASTGAADMYVRVRMGGRCADTRAGACGGGCEGTERTWRRRICACGCVRRQVRARAHAEEGAGAEQADVHGVRWVHAYGARHARTQQAWERRVRTRARWTWSPRGGCGRADTAAGGCAAGVRACRMSEHPVRCGCGRRECVAGALGCGGGHGEGRCMRGGVARVRRGVRAEPRVRTCGRCERI</sequence>
<gene>
    <name evidence="1" type="ORF">DFH08DRAFT_873671</name>
</gene>